<reference evidence="2" key="1">
    <citation type="journal article" date="2014" name="Science">
        <title>Ancient hybridizations among the ancestral genomes of bread wheat.</title>
        <authorList>
            <consortium name="International Wheat Genome Sequencing Consortium,"/>
            <person name="Marcussen T."/>
            <person name="Sandve S.R."/>
            <person name="Heier L."/>
            <person name="Spannagl M."/>
            <person name="Pfeifer M."/>
            <person name="Jakobsen K.S."/>
            <person name="Wulff B.B."/>
            <person name="Steuernagel B."/>
            <person name="Mayer K.F."/>
            <person name="Olsen O.A."/>
        </authorList>
    </citation>
    <scope>NUCLEOTIDE SEQUENCE [LARGE SCALE GENOMIC DNA]</scope>
    <source>
        <strain evidence="2">cv. AL8/78</strain>
    </source>
</reference>
<name>A0A453J979_AEGTS</name>
<dbReference type="Proteomes" id="UP000015105">
    <property type="component" value="Chromosome 4D"/>
</dbReference>
<keyword evidence="2" id="KW-1185">Reference proteome</keyword>
<accession>A0A453J979</accession>
<proteinExistence type="predicted"/>
<protein>
    <submittedName>
        <fullName evidence="1">Uncharacterized protein</fullName>
    </submittedName>
</protein>
<reference evidence="1" key="4">
    <citation type="submission" date="2019-03" db="UniProtKB">
        <authorList>
            <consortium name="EnsemblPlants"/>
        </authorList>
    </citation>
    <scope>IDENTIFICATION</scope>
</reference>
<reference evidence="1" key="3">
    <citation type="journal article" date="2017" name="Nature">
        <title>Genome sequence of the progenitor of the wheat D genome Aegilops tauschii.</title>
        <authorList>
            <person name="Luo M.C."/>
            <person name="Gu Y.Q."/>
            <person name="Puiu D."/>
            <person name="Wang H."/>
            <person name="Twardziok S.O."/>
            <person name="Deal K.R."/>
            <person name="Huo N."/>
            <person name="Zhu T."/>
            <person name="Wang L."/>
            <person name="Wang Y."/>
            <person name="McGuire P.E."/>
            <person name="Liu S."/>
            <person name="Long H."/>
            <person name="Ramasamy R.K."/>
            <person name="Rodriguez J.C."/>
            <person name="Van S.L."/>
            <person name="Yuan L."/>
            <person name="Wang Z."/>
            <person name="Xia Z."/>
            <person name="Xiao L."/>
            <person name="Anderson O.D."/>
            <person name="Ouyang S."/>
            <person name="Liang Y."/>
            <person name="Zimin A.V."/>
            <person name="Pertea G."/>
            <person name="Qi P."/>
            <person name="Bennetzen J.L."/>
            <person name="Dai X."/>
            <person name="Dawson M.W."/>
            <person name="Muller H.G."/>
            <person name="Kugler K."/>
            <person name="Rivarola-Duarte L."/>
            <person name="Spannagl M."/>
            <person name="Mayer K.F.X."/>
            <person name="Lu F.H."/>
            <person name="Bevan M.W."/>
            <person name="Leroy P."/>
            <person name="Li P."/>
            <person name="You F.M."/>
            <person name="Sun Q."/>
            <person name="Liu Z."/>
            <person name="Lyons E."/>
            <person name="Wicker T."/>
            <person name="Salzberg S.L."/>
            <person name="Devos K.M."/>
            <person name="Dvorak J."/>
        </authorList>
    </citation>
    <scope>NUCLEOTIDE SEQUENCE [LARGE SCALE GENOMIC DNA]</scope>
    <source>
        <strain evidence="1">cv. AL8/78</strain>
    </source>
</reference>
<organism evidence="1 2">
    <name type="scientific">Aegilops tauschii subsp. strangulata</name>
    <name type="common">Goatgrass</name>
    <dbReference type="NCBI Taxonomy" id="200361"/>
    <lineage>
        <taxon>Eukaryota</taxon>
        <taxon>Viridiplantae</taxon>
        <taxon>Streptophyta</taxon>
        <taxon>Embryophyta</taxon>
        <taxon>Tracheophyta</taxon>
        <taxon>Spermatophyta</taxon>
        <taxon>Magnoliopsida</taxon>
        <taxon>Liliopsida</taxon>
        <taxon>Poales</taxon>
        <taxon>Poaceae</taxon>
        <taxon>BOP clade</taxon>
        <taxon>Pooideae</taxon>
        <taxon>Triticodae</taxon>
        <taxon>Triticeae</taxon>
        <taxon>Triticinae</taxon>
        <taxon>Aegilops</taxon>
    </lineage>
</organism>
<sequence>RQSETLLTDIQEKRILERFIELEELSLLDEMIKGKLKTHVQKTRKKGFLHRDRKNNDFSLSAVGRKDTSRESKNEESMAYTTTLWIKFLKLIEKAP</sequence>
<dbReference type="EnsemblPlants" id="AET4Gv20836800.1">
    <property type="protein sequence ID" value="AET4Gv20836800.1"/>
    <property type="gene ID" value="AET4Gv20836800"/>
</dbReference>
<dbReference type="AlphaFoldDB" id="A0A453J979"/>
<evidence type="ECO:0000313" key="1">
    <source>
        <dbReference type="EnsemblPlants" id="AET4Gv20836800.1"/>
    </source>
</evidence>
<evidence type="ECO:0000313" key="2">
    <source>
        <dbReference type="Proteomes" id="UP000015105"/>
    </source>
</evidence>
<dbReference type="Gramene" id="AET4Gv20836800.1">
    <property type="protein sequence ID" value="AET4Gv20836800.1"/>
    <property type="gene ID" value="AET4Gv20836800"/>
</dbReference>
<reference evidence="2" key="2">
    <citation type="journal article" date="2017" name="Nat. Plants">
        <title>The Aegilops tauschii genome reveals multiple impacts of transposons.</title>
        <authorList>
            <person name="Zhao G."/>
            <person name="Zou C."/>
            <person name="Li K."/>
            <person name="Wang K."/>
            <person name="Li T."/>
            <person name="Gao L."/>
            <person name="Zhang X."/>
            <person name="Wang H."/>
            <person name="Yang Z."/>
            <person name="Liu X."/>
            <person name="Jiang W."/>
            <person name="Mao L."/>
            <person name="Kong X."/>
            <person name="Jiao Y."/>
            <person name="Jia J."/>
        </authorList>
    </citation>
    <scope>NUCLEOTIDE SEQUENCE [LARGE SCALE GENOMIC DNA]</scope>
    <source>
        <strain evidence="2">cv. AL8/78</strain>
    </source>
</reference>
<dbReference type="STRING" id="200361.A0A453J979"/>
<reference evidence="1" key="5">
    <citation type="journal article" date="2021" name="G3 (Bethesda)">
        <title>Aegilops tauschii genome assembly Aet v5.0 features greater sequence contiguity and improved annotation.</title>
        <authorList>
            <person name="Wang L."/>
            <person name="Zhu T."/>
            <person name="Rodriguez J.C."/>
            <person name="Deal K.R."/>
            <person name="Dubcovsky J."/>
            <person name="McGuire P.E."/>
            <person name="Lux T."/>
            <person name="Spannagl M."/>
            <person name="Mayer K.F.X."/>
            <person name="Baldrich P."/>
            <person name="Meyers B.C."/>
            <person name="Huo N."/>
            <person name="Gu Y.Q."/>
            <person name="Zhou H."/>
            <person name="Devos K.M."/>
            <person name="Bennetzen J.L."/>
            <person name="Unver T."/>
            <person name="Budak H."/>
            <person name="Gulick P.J."/>
            <person name="Galiba G."/>
            <person name="Kalapos B."/>
            <person name="Nelson D.R."/>
            <person name="Li P."/>
            <person name="You F.M."/>
            <person name="Luo M.C."/>
            <person name="Dvorak J."/>
        </authorList>
    </citation>
    <scope>NUCLEOTIDE SEQUENCE [LARGE SCALE GENOMIC DNA]</scope>
    <source>
        <strain evidence="1">cv. AL8/78</strain>
    </source>
</reference>